<comment type="caution">
    <text evidence="1">The sequence shown here is derived from an EMBL/GenBank/DDBJ whole genome shotgun (WGS) entry which is preliminary data.</text>
</comment>
<dbReference type="EMBL" id="JAQQWM010000002">
    <property type="protein sequence ID" value="KAK8076801.1"/>
    <property type="molecule type" value="Genomic_DNA"/>
</dbReference>
<gene>
    <name evidence="1" type="ORF">PG996_002971</name>
</gene>
<sequence>MDFGRMNATSEENIHFFFQRMDEPEIVDKPPEFWWNVDEVGTQMSVGGNHMDNHSHQTPSYKLKTSPPLLGEGKIPPPELSDNIEILESKWASHGQLVAFRKTATKIAEDYLEDQGIKLVNRPARSNAIRDSGAYKQGREDSRKIDHRILRPCYYLSTWETSQNGLLACGSHLRRQVRR</sequence>
<proteinExistence type="predicted"/>
<name>A0ABR1VZW6_9PEZI</name>
<keyword evidence="2" id="KW-1185">Reference proteome</keyword>
<organism evidence="1 2">
    <name type="scientific">Apiospora saccharicola</name>
    <dbReference type="NCBI Taxonomy" id="335842"/>
    <lineage>
        <taxon>Eukaryota</taxon>
        <taxon>Fungi</taxon>
        <taxon>Dikarya</taxon>
        <taxon>Ascomycota</taxon>
        <taxon>Pezizomycotina</taxon>
        <taxon>Sordariomycetes</taxon>
        <taxon>Xylariomycetidae</taxon>
        <taxon>Amphisphaeriales</taxon>
        <taxon>Apiosporaceae</taxon>
        <taxon>Apiospora</taxon>
    </lineage>
</organism>
<evidence type="ECO:0000313" key="1">
    <source>
        <dbReference type="EMBL" id="KAK8076801.1"/>
    </source>
</evidence>
<dbReference type="Proteomes" id="UP001446871">
    <property type="component" value="Unassembled WGS sequence"/>
</dbReference>
<protein>
    <submittedName>
        <fullName evidence="1">Ankyrin repeat protein</fullName>
    </submittedName>
</protein>
<accession>A0ABR1VZW6</accession>
<evidence type="ECO:0000313" key="2">
    <source>
        <dbReference type="Proteomes" id="UP001446871"/>
    </source>
</evidence>
<reference evidence="1 2" key="1">
    <citation type="submission" date="2023-01" db="EMBL/GenBank/DDBJ databases">
        <title>Analysis of 21 Apiospora genomes using comparative genomics revels a genus with tremendous synthesis potential of carbohydrate active enzymes and secondary metabolites.</title>
        <authorList>
            <person name="Sorensen T."/>
        </authorList>
    </citation>
    <scope>NUCLEOTIDE SEQUENCE [LARGE SCALE GENOMIC DNA]</scope>
    <source>
        <strain evidence="1 2">CBS 83171</strain>
    </source>
</reference>